<dbReference type="NCBIfam" id="NF005589">
    <property type="entry name" value="PRK07314.1"/>
    <property type="match status" value="1"/>
</dbReference>
<gene>
    <name evidence="5" type="ORF">DFJ67_6385</name>
</gene>
<accession>A0A3D9ZV08</accession>
<dbReference type="InterPro" id="IPR020841">
    <property type="entry name" value="PKS_Beta-ketoAc_synthase_dom"/>
</dbReference>
<evidence type="ECO:0000256" key="2">
    <source>
        <dbReference type="ARBA" id="ARBA00022679"/>
    </source>
</evidence>
<organism evidence="5 6">
    <name type="scientific">Asanoa ferruginea</name>
    <dbReference type="NCBI Taxonomy" id="53367"/>
    <lineage>
        <taxon>Bacteria</taxon>
        <taxon>Bacillati</taxon>
        <taxon>Actinomycetota</taxon>
        <taxon>Actinomycetes</taxon>
        <taxon>Micromonosporales</taxon>
        <taxon>Micromonosporaceae</taxon>
        <taxon>Asanoa</taxon>
    </lineage>
</organism>
<dbReference type="Proteomes" id="UP000256913">
    <property type="component" value="Unassembled WGS sequence"/>
</dbReference>
<feature type="domain" description="Ketosynthase family 3 (KS3)" evidence="4">
    <location>
        <begin position="11"/>
        <end position="418"/>
    </location>
</feature>
<dbReference type="Pfam" id="PF02801">
    <property type="entry name" value="Ketoacyl-synt_C"/>
    <property type="match status" value="1"/>
</dbReference>
<dbReference type="InterPro" id="IPR014030">
    <property type="entry name" value="Ketoacyl_synth_N"/>
</dbReference>
<dbReference type="SUPFAM" id="SSF53901">
    <property type="entry name" value="Thiolase-like"/>
    <property type="match status" value="2"/>
</dbReference>
<reference evidence="5 6" key="1">
    <citation type="submission" date="2018-08" db="EMBL/GenBank/DDBJ databases">
        <title>Sequencing the genomes of 1000 actinobacteria strains.</title>
        <authorList>
            <person name="Klenk H.-P."/>
        </authorList>
    </citation>
    <scope>NUCLEOTIDE SEQUENCE [LARGE SCALE GENOMIC DNA]</scope>
    <source>
        <strain evidence="5 6">DSM 44099</strain>
    </source>
</reference>
<dbReference type="CDD" id="cd00834">
    <property type="entry name" value="KAS_I_II"/>
    <property type="match status" value="1"/>
</dbReference>
<protein>
    <submittedName>
        <fullName evidence="5">3-oxoacyl-[acyl-carrier-protein] synthase II</fullName>
    </submittedName>
</protein>
<dbReference type="PANTHER" id="PTHR11712:SF336">
    <property type="entry name" value="3-OXOACYL-[ACYL-CARRIER-PROTEIN] SYNTHASE, MITOCHONDRIAL"/>
    <property type="match status" value="1"/>
</dbReference>
<dbReference type="Pfam" id="PF00109">
    <property type="entry name" value="ketoacyl-synt"/>
    <property type="match status" value="1"/>
</dbReference>
<keyword evidence="2 3" id="KW-0808">Transferase</keyword>
<dbReference type="PROSITE" id="PS52004">
    <property type="entry name" value="KS3_2"/>
    <property type="match status" value="1"/>
</dbReference>
<evidence type="ECO:0000313" key="6">
    <source>
        <dbReference type="Proteomes" id="UP000256913"/>
    </source>
</evidence>
<dbReference type="Gene3D" id="3.40.47.10">
    <property type="match status" value="2"/>
</dbReference>
<dbReference type="GO" id="GO:0005829">
    <property type="term" value="C:cytosol"/>
    <property type="evidence" value="ECO:0007669"/>
    <property type="project" value="TreeGrafter"/>
</dbReference>
<dbReference type="EMBL" id="QUMQ01000001">
    <property type="protein sequence ID" value="REG00333.1"/>
    <property type="molecule type" value="Genomic_DNA"/>
</dbReference>
<dbReference type="FunFam" id="3.40.47.10:FF:000018">
    <property type="entry name" value="3-oxoacyl-[acyl-carrier-protein] synthase 2"/>
    <property type="match status" value="1"/>
</dbReference>
<evidence type="ECO:0000256" key="3">
    <source>
        <dbReference type="RuleBase" id="RU003694"/>
    </source>
</evidence>
<comment type="caution">
    <text evidence="5">The sequence shown here is derived from an EMBL/GenBank/DDBJ whole genome shotgun (WGS) entry which is preliminary data.</text>
</comment>
<proteinExistence type="inferred from homology"/>
<dbReference type="InterPro" id="IPR014031">
    <property type="entry name" value="Ketoacyl_synth_C"/>
</dbReference>
<dbReference type="GO" id="GO:0006633">
    <property type="term" value="P:fatty acid biosynthetic process"/>
    <property type="evidence" value="ECO:0007669"/>
    <property type="project" value="TreeGrafter"/>
</dbReference>
<dbReference type="PANTHER" id="PTHR11712">
    <property type="entry name" value="POLYKETIDE SYNTHASE-RELATED"/>
    <property type="match status" value="1"/>
</dbReference>
<keyword evidence="6" id="KW-1185">Reference proteome</keyword>
<evidence type="ECO:0000256" key="1">
    <source>
        <dbReference type="ARBA" id="ARBA00008467"/>
    </source>
</evidence>
<dbReference type="GO" id="GO:0004315">
    <property type="term" value="F:3-oxoacyl-[acyl-carrier-protein] synthase activity"/>
    <property type="evidence" value="ECO:0007669"/>
    <property type="project" value="TreeGrafter"/>
</dbReference>
<evidence type="ECO:0000313" key="5">
    <source>
        <dbReference type="EMBL" id="REG00333.1"/>
    </source>
</evidence>
<evidence type="ECO:0000259" key="4">
    <source>
        <dbReference type="PROSITE" id="PS52004"/>
    </source>
</evidence>
<dbReference type="SMART" id="SM00825">
    <property type="entry name" value="PKS_KS"/>
    <property type="match status" value="1"/>
</dbReference>
<comment type="similarity">
    <text evidence="1 3">Belongs to the thiolase-like superfamily. Beta-ketoacyl-ACP synthases family.</text>
</comment>
<dbReference type="InterPro" id="IPR016039">
    <property type="entry name" value="Thiolase-like"/>
</dbReference>
<dbReference type="AlphaFoldDB" id="A0A3D9ZV08"/>
<dbReference type="InterPro" id="IPR000794">
    <property type="entry name" value="Beta-ketoacyl_synthase"/>
</dbReference>
<sequence length="419" mass="42964">MRYNYGMSTTPAEVVITGLGATTPLGGDVDALWQGMLAGRSGVRRIDDLVAAYAFADDLPTKIAAPMAVSPADALTRVQARRMDRAEQAAFVAAREAWTAAGTPEVEPERFAVAMGTGIGGVNTLLDQDDVIEERGPGKVSPLTVPMLMPNGPAAWVSIEYGARAGVFTPVSACASGAEALAMGARLIRDGEADVVIAGGTEAAINPLTIAGFAQARTLSRRNDDPEAASRPFDSARDGFVLGEGSAAMVLERADFAAARGARVLGRLAGYGITSDAYHITGPDPTGAGQIRAIRKALRDAGLSAADIIHVNCHATSTVVGDIGETAAIAEALGPDAVLTAPKSNIGHLVGAAGAVEGVVALLSAVEGVIPRTLNLESKDKEVTLDVVAGETRRTRPGPVLSNSFGFGGQNVTLIFTPA</sequence>
<name>A0A3D9ZV08_9ACTN</name>